<dbReference type="SUPFAM" id="SSF56935">
    <property type="entry name" value="Porins"/>
    <property type="match status" value="1"/>
</dbReference>
<evidence type="ECO:0008006" key="4">
    <source>
        <dbReference type="Google" id="ProtNLM"/>
    </source>
</evidence>
<reference evidence="2 3" key="1">
    <citation type="submission" date="2016-10" db="EMBL/GenBank/DDBJ databases">
        <authorList>
            <person name="de Groot N.N."/>
        </authorList>
    </citation>
    <scope>NUCLEOTIDE SEQUENCE [LARGE SCALE GENOMIC DNA]</scope>
    <source>
        <strain evidence="2 3">CGMCC 1.9113</strain>
    </source>
</reference>
<dbReference type="EMBL" id="FOXP01000005">
    <property type="protein sequence ID" value="SFP67583.1"/>
    <property type="molecule type" value="Genomic_DNA"/>
</dbReference>
<dbReference type="AlphaFoldDB" id="A0A1I5SA41"/>
<organism evidence="2 3">
    <name type="scientific">Sphingomonas rubra</name>
    <dbReference type="NCBI Taxonomy" id="634430"/>
    <lineage>
        <taxon>Bacteria</taxon>
        <taxon>Pseudomonadati</taxon>
        <taxon>Pseudomonadota</taxon>
        <taxon>Alphaproteobacteria</taxon>
        <taxon>Sphingomonadales</taxon>
        <taxon>Sphingomonadaceae</taxon>
        <taxon>Sphingomonas</taxon>
    </lineage>
</organism>
<gene>
    <name evidence="2" type="ORF">SAMN04488241_10581</name>
</gene>
<protein>
    <recommendedName>
        <fullName evidence="4">TonB-dependent receptor</fullName>
    </recommendedName>
</protein>
<dbReference type="OrthoDB" id="7224136at2"/>
<dbReference type="RefSeq" id="WP_093332978.1">
    <property type="nucleotide sequence ID" value="NZ_FOXP01000005.1"/>
</dbReference>
<evidence type="ECO:0000256" key="1">
    <source>
        <dbReference type="SAM" id="MobiDB-lite"/>
    </source>
</evidence>
<name>A0A1I5SA41_9SPHN</name>
<evidence type="ECO:0000313" key="3">
    <source>
        <dbReference type="Proteomes" id="UP000199586"/>
    </source>
</evidence>
<evidence type="ECO:0000313" key="2">
    <source>
        <dbReference type="EMBL" id="SFP67583.1"/>
    </source>
</evidence>
<keyword evidence="3" id="KW-1185">Reference proteome</keyword>
<dbReference type="Proteomes" id="UP000199586">
    <property type="component" value="Unassembled WGS sequence"/>
</dbReference>
<dbReference type="STRING" id="634430.SAMN04488241_10581"/>
<proteinExistence type="predicted"/>
<feature type="region of interest" description="Disordered" evidence="1">
    <location>
        <begin position="735"/>
        <end position="755"/>
    </location>
</feature>
<accession>A0A1I5SA41</accession>
<sequence>MLAIDALAQPSIVQAAPATGQTPPIGQGPATAPDAPAVLPEVVVTGSRRPKSLEGAQALDELSEGRISTYGAGSINEVIERLQQQQGGREFSIIVNGRRIGSLADLGELPAEALKGIEIYTPADAKRFGFSADKRLLNLTLKRDFRSLSLEDEVRAATEGAGTVVQGELRGVVLNGDRRLNGFARAQADEGLLARQRPGAANGDQPVPPGQSLLPRRQSYYATLGAGRPLGAGNLDLGLRGARTQNLRQTNGTTQQESLGGSSSINASYNNTVAGFQVTAIADVGRSDSRSRILAGDAAAGCTQCRLAQDLRTATINAGLTARAGGTVATLPAGEMRIDLSAQRNRARTTATDRLNDTVLRTGYATTSAQANVSLPIVAGSTPVLGFLGTVELMPSIDYNAIDGRGHVIGTNVSLSWRPSSALFVNASISRRGSLPSNEQINAPVQTLIGFTVYDYRAGALVPIEQITGGAPLAPQASLGINVSANYDRTIGKVQLNGNLGFSRDAVERPTVSLTEPSAFAERYFPDRFRRDAAGRLVSVDVRPFNAVRQVEESVTTALNLSGGGRGESTLNWNIGIQGQRQLRRSLRLGPDIPVIDTLTNPLSISTGVQGRQRWSGQLGLRTRRFGGNVSVSRSGGIRSTSVADPTNGVDVAPLVRVDGNLLMTLQSPGAAGGGGGRGGRWGGYRLELSIRNLTNARPRIRASARSTGRDRPSSIPGCSIRWAAPWRCRCAYRSAGEPTPDVPDPALPAVDHLR</sequence>